<dbReference type="KEGG" id="drg:H9K76_17355"/>
<sequence>MSGEPGPGGKAAREALEMRGRYARRDAQGDARRYSLDDPYAFAAWRERLQEVRRMLQSSGFIESIGMRDVLEIGCGSGRNLQDLLDLGADARRVQGIELLPERAAAARGALPEACRIWSEDALSPQMSQRIAFGSQDLVVLFTVFSSILSDDVQQQLAQRAWQWLKPGGAVLWHDFVYDNPRNADVRGVRIKRVRALFPDASMQVRRITLAPPLGRAACRISPALYPVLGSIPLLRTHVLCLLRKNS</sequence>
<accession>A0A7G9RL30</accession>
<dbReference type="Pfam" id="PF13649">
    <property type="entry name" value="Methyltransf_25"/>
    <property type="match status" value="1"/>
</dbReference>
<dbReference type="InterPro" id="IPR041698">
    <property type="entry name" value="Methyltransf_25"/>
</dbReference>
<dbReference type="Proteomes" id="UP000515811">
    <property type="component" value="Chromosome"/>
</dbReference>
<reference evidence="3 4" key="1">
    <citation type="submission" date="2020-08" db="EMBL/GenBank/DDBJ databases">
        <title>Genome sequence of Diaphorobacter ruginosibacter DSM 27467T.</title>
        <authorList>
            <person name="Hyun D.-W."/>
            <person name="Bae J.-W."/>
        </authorList>
    </citation>
    <scope>NUCLEOTIDE SEQUENCE [LARGE SCALE GENOMIC DNA]</scope>
    <source>
        <strain evidence="3 4">DSM 27467</strain>
    </source>
</reference>
<dbReference type="GO" id="GO:0008168">
    <property type="term" value="F:methyltransferase activity"/>
    <property type="evidence" value="ECO:0007669"/>
    <property type="project" value="UniProtKB-KW"/>
</dbReference>
<dbReference type="SUPFAM" id="SSF53335">
    <property type="entry name" value="S-adenosyl-L-methionine-dependent methyltransferases"/>
    <property type="match status" value="1"/>
</dbReference>
<evidence type="ECO:0000259" key="2">
    <source>
        <dbReference type="Pfam" id="PF13649"/>
    </source>
</evidence>
<evidence type="ECO:0000313" key="4">
    <source>
        <dbReference type="Proteomes" id="UP000515811"/>
    </source>
</evidence>
<feature type="domain" description="Methyltransferase" evidence="2">
    <location>
        <begin position="70"/>
        <end position="169"/>
    </location>
</feature>
<dbReference type="AlphaFoldDB" id="A0A7G9RL30"/>
<dbReference type="PANTHER" id="PTHR43861:SF3">
    <property type="entry name" value="PUTATIVE (AFU_ORTHOLOGUE AFUA_2G14390)-RELATED"/>
    <property type="match status" value="1"/>
</dbReference>
<dbReference type="Gene3D" id="3.40.50.150">
    <property type="entry name" value="Vaccinia Virus protein VP39"/>
    <property type="match status" value="1"/>
</dbReference>
<gene>
    <name evidence="3" type="ORF">H9K76_17355</name>
</gene>
<evidence type="ECO:0000313" key="3">
    <source>
        <dbReference type="EMBL" id="QNN56305.1"/>
    </source>
</evidence>
<proteinExistence type="predicted"/>
<evidence type="ECO:0000256" key="1">
    <source>
        <dbReference type="ARBA" id="ARBA00022679"/>
    </source>
</evidence>
<dbReference type="InterPro" id="IPR029063">
    <property type="entry name" value="SAM-dependent_MTases_sf"/>
</dbReference>
<dbReference type="CDD" id="cd02440">
    <property type="entry name" value="AdoMet_MTases"/>
    <property type="match status" value="1"/>
</dbReference>
<keyword evidence="4" id="KW-1185">Reference proteome</keyword>
<keyword evidence="1 3" id="KW-0808">Transferase</keyword>
<dbReference type="RefSeq" id="WP_187596573.1">
    <property type="nucleotide sequence ID" value="NZ_CP060714.1"/>
</dbReference>
<organism evidence="3 4">
    <name type="scientific">Diaphorobacter ruginosibacter</name>
    <dbReference type="NCBI Taxonomy" id="1715720"/>
    <lineage>
        <taxon>Bacteria</taxon>
        <taxon>Pseudomonadati</taxon>
        <taxon>Pseudomonadota</taxon>
        <taxon>Betaproteobacteria</taxon>
        <taxon>Burkholderiales</taxon>
        <taxon>Comamonadaceae</taxon>
        <taxon>Diaphorobacter</taxon>
    </lineage>
</organism>
<name>A0A7G9RL30_9BURK</name>
<keyword evidence="3" id="KW-0489">Methyltransferase</keyword>
<dbReference type="EMBL" id="CP060714">
    <property type="protein sequence ID" value="QNN56305.1"/>
    <property type="molecule type" value="Genomic_DNA"/>
</dbReference>
<dbReference type="GO" id="GO:0032259">
    <property type="term" value="P:methylation"/>
    <property type="evidence" value="ECO:0007669"/>
    <property type="project" value="UniProtKB-KW"/>
</dbReference>
<dbReference type="PANTHER" id="PTHR43861">
    <property type="entry name" value="TRANS-ACONITATE 2-METHYLTRANSFERASE-RELATED"/>
    <property type="match status" value="1"/>
</dbReference>
<protein>
    <submittedName>
        <fullName evidence="3">Class I SAM-dependent methyltransferase</fullName>
    </submittedName>
</protein>